<reference evidence="1 2" key="1">
    <citation type="journal article" date="2022" name="Allergy">
        <title>Genome assembly and annotation of Periplaneta americana reveal a comprehensive cockroach allergen profile.</title>
        <authorList>
            <person name="Wang L."/>
            <person name="Xiong Q."/>
            <person name="Saelim N."/>
            <person name="Wang L."/>
            <person name="Nong W."/>
            <person name="Wan A.T."/>
            <person name="Shi M."/>
            <person name="Liu X."/>
            <person name="Cao Q."/>
            <person name="Hui J.H.L."/>
            <person name="Sookrung N."/>
            <person name="Leung T.F."/>
            <person name="Tungtrongchitr A."/>
            <person name="Tsui S.K.W."/>
        </authorList>
    </citation>
    <scope>NUCLEOTIDE SEQUENCE [LARGE SCALE GENOMIC DNA]</scope>
    <source>
        <strain evidence="1">PWHHKU_190912</strain>
    </source>
</reference>
<evidence type="ECO:0000313" key="1">
    <source>
        <dbReference type="EMBL" id="KAJ4428048.1"/>
    </source>
</evidence>
<sequence>MAGLCEGGNEPSGSLKAICKRNTIRRLHTSSIATLARFLELQERRRNSENMMRAQVPSSLVRPRRTCFCYVLFEALVRELHQRLLVAQSSIDSGNVL</sequence>
<evidence type="ECO:0000313" key="2">
    <source>
        <dbReference type="Proteomes" id="UP001148838"/>
    </source>
</evidence>
<dbReference type="EMBL" id="JAJSOF020000037">
    <property type="protein sequence ID" value="KAJ4428048.1"/>
    <property type="molecule type" value="Genomic_DNA"/>
</dbReference>
<organism evidence="1 2">
    <name type="scientific">Periplaneta americana</name>
    <name type="common">American cockroach</name>
    <name type="synonym">Blatta americana</name>
    <dbReference type="NCBI Taxonomy" id="6978"/>
    <lineage>
        <taxon>Eukaryota</taxon>
        <taxon>Metazoa</taxon>
        <taxon>Ecdysozoa</taxon>
        <taxon>Arthropoda</taxon>
        <taxon>Hexapoda</taxon>
        <taxon>Insecta</taxon>
        <taxon>Pterygota</taxon>
        <taxon>Neoptera</taxon>
        <taxon>Polyneoptera</taxon>
        <taxon>Dictyoptera</taxon>
        <taxon>Blattodea</taxon>
        <taxon>Blattoidea</taxon>
        <taxon>Blattidae</taxon>
        <taxon>Blattinae</taxon>
        <taxon>Periplaneta</taxon>
    </lineage>
</organism>
<gene>
    <name evidence="1" type="ORF">ANN_24062</name>
</gene>
<keyword evidence="2" id="KW-1185">Reference proteome</keyword>
<accession>A0ABQ8S214</accession>
<comment type="caution">
    <text evidence="1">The sequence shown here is derived from an EMBL/GenBank/DDBJ whole genome shotgun (WGS) entry which is preliminary data.</text>
</comment>
<protein>
    <submittedName>
        <fullName evidence="1">Uncharacterized protein</fullName>
    </submittedName>
</protein>
<name>A0ABQ8S214_PERAM</name>
<proteinExistence type="predicted"/>
<dbReference type="Proteomes" id="UP001148838">
    <property type="component" value="Unassembled WGS sequence"/>
</dbReference>